<organism evidence="1 2">
    <name type="scientific">Rotaria magnacalcarata</name>
    <dbReference type="NCBI Taxonomy" id="392030"/>
    <lineage>
        <taxon>Eukaryota</taxon>
        <taxon>Metazoa</taxon>
        <taxon>Spiralia</taxon>
        <taxon>Gnathifera</taxon>
        <taxon>Rotifera</taxon>
        <taxon>Eurotatoria</taxon>
        <taxon>Bdelloidea</taxon>
        <taxon>Philodinida</taxon>
        <taxon>Philodinidae</taxon>
        <taxon>Rotaria</taxon>
    </lineage>
</organism>
<sequence length="43" mass="5300">MTFDEKTTSKIERPLIRKMQHIIEKVQRRKLRSKRQQNQSNSM</sequence>
<protein>
    <submittedName>
        <fullName evidence="1">Uncharacterized protein</fullName>
    </submittedName>
</protein>
<comment type="caution">
    <text evidence="1">The sequence shown here is derived from an EMBL/GenBank/DDBJ whole genome shotgun (WGS) entry which is preliminary data.</text>
</comment>
<dbReference type="AlphaFoldDB" id="A0A8S2ZFU3"/>
<evidence type="ECO:0000313" key="2">
    <source>
        <dbReference type="Proteomes" id="UP000681720"/>
    </source>
</evidence>
<name>A0A8S2ZFU3_9BILA</name>
<gene>
    <name evidence="1" type="ORF">GIL414_LOCUS40183</name>
</gene>
<proteinExistence type="predicted"/>
<reference evidence="1" key="1">
    <citation type="submission" date="2021-02" db="EMBL/GenBank/DDBJ databases">
        <authorList>
            <person name="Nowell W R."/>
        </authorList>
    </citation>
    <scope>NUCLEOTIDE SEQUENCE</scope>
</reference>
<evidence type="ECO:0000313" key="1">
    <source>
        <dbReference type="EMBL" id="CAF4630382.1"/>
    </source>
</evidence>
<feature type="non-terminal residue" evidence="1">
    <location>
        <position position="43"/>
    </location>
</feature>
<feature type="non-terminal residue" evidence="1">
    <location>
        <position position="1"/>
    </location>
</feature>
<dbReference type="EMBL" id="CAJOBJ010110788">
    <property type="protein sequence ID" value="CAF4630382.1"/>
    <property type="molecule type" value="Genomic_DNA"/>
</dbReference>
<accession>A0A8S2ZFU3</accession>
<dbReference type="Proteomes" id="UP000681720">
    <property type="component" value="Unassembled WGS sequence"/>
</dbReference>